<evidence type="ECO:0000256" key="1">
    <source>
        <dbReference type="ARBA" id="ARBA00001971"/>
    </source>
</evidence>
<name>A0A8S0X3K4_CYCAE</name>
<dbReference type="PANTHER" id="PTHR24305:SF166">
    <property type="entry name" value="CYTOCHROME P450 12A4, MITOCHONDRIAL-RELATED"/>
    <property type="match status" value="1"/>
</dbReference>
<keyword evidence="7 13" id="KW-0479">Metal-binding</keyword>
<dbReference type="PANTHER" id="PTHR24305">
    <property type="entry name" value="CYTOCHROME P450"/>
    <property type="match status" value="1"/>
</dbReference>
<comment type="caution">
    <text evidence="14">The sequence shown here is derived from an EMBL/GenBank/DDBJ whole genome shotgun (WGS) entry which is preliminary data.</text>
</comment>
<keyword evidence="15" id="KW-1185">Reference proteome</keyword>
<reference evidence="14 15" key="1">
    <citation type="submission" date="2020-01" db="EMBL/GenBank/DDBJ databases">
        <authorList>
            <person name="Gupta K D."/>
        </authorList>
    </citation>
    <scope>NUCLEOTIDE SEQUENCE [LARGE SCALE GENOMIC DNA]</scope>
</reference>
<dbReference type="OrthoDB" id="1470350at2759"/>
<comment type="cofactor">
    <cofactor evidence="1 13">
        <name>heme</name>
        <dbReference type="ChEBI" id="CHEBI:30413"/>
    </cofactor>
</comment>
<accession>A0A8S0X3K4</accession>
<evidence type="ECO:0000256" key="7">
    <source>
        <dbReference type="ARBA" id="ARBA00022723"/>
    </source>
</evidence>
<dbReference type="GO" id="GO:0004497">
    <property type="term" value="F:monooxygenase activity"/>
    <property type="evidence" value="ECO:0007669"/>
    <property type="project" value="UniProtKB-KW"/>
</dbReference>
<keyword evidence="11" id="KW-0503">Monooxygenase</keyword>
<evidence type="ECO:0000313" key="14">
    <source>
        <dbReference type="EMBL" id="CAA7266052.1"/>
    </source>
</evidence>
<keyword evidence="6" id="KW-0812">Transmembrane</keyword>
<evidence type="ECO:0000256" key="6">
    <source>
        <dbReference type="ARBA" id="ARBA00022692"/>
    </source>
</evidence>
<dbReference type="Gene3D" id="1.10.630.10">
    <property type="entry name" value="Cytochrome P450"/>
    <property type="match status" value="1"/>
</dbReference>
<feature type="binding site" description="axial binding residue" evidence="13">
    <location>
        <position position="529"/>
    </location>
    <ligand>
        <name>heme</name>
        <dbReference type="ChEBI" id="CHEBI:30413"/>
    </ligand>
    <ligandPart>
        <name>Fe</name>
        <dbReference type="ChEBI" id="CHEBI:18248"/>
    </ligandPart>
</feature>
<keyword evidence="8" id="KW-1133">Transmembrane helix</keyword>
<evidence type="ECO:0000256" key="8">
    <source>
        <dbReference type="ARBA" id="ARBA00022989"/>
    </source>
</evidence>
<comment type="pathway">
    <text evidence="3">Secondary metabolite biosynthesis; terpenoid biosynthesis.</text>
</comment>
<evidence type="ECO:0000256" key="2">
    <source>
        <dbReference type="ARBA" id="ARBA00004370"/>
    </source>
</evidence>
<evidence type="ECO:0000256" key="13">
    <source>
        <dbReference type="PIRSR" id="PIRSR602403-1"/>
    </source>
</evidence>
<evidence type="ECO:0000256" key="9">
    <source>
        <dbReference type="ARBA" id="ARBA00023002"/>
    </source>
</evidence>
<dbReference type="GO" id="GO:0016020">
    <property type="term" value="C:membrane"/>
    <property type="evidence" value="ECO:0007669"/>
    <property type="project" value="UniProtKB-SubCell"/>
</dbReference>
<dbReference type="GO" id="GO:0016705">
    <property type="term" value="F:oxidoreductase activity, acting on paired donors, with incorporation or reduction of molecular oxygen"/>
    <property type="evidence" value="ECO:0007669"/>
    <property type="project" value="InterPro"/>
</dbReference>
<dbReference type="InterPro" id="IPR036396">
    <property type="entry name" value="Cyt_P450_sf"/>
</dbReference>
<organism evidence="14 15">
    <name type="scientific">Cyclocybe aegerita</name>
    <name type="common">Black poplar mushroom</name>
    <name type="synonym">Agrocybe aegerita</name>
    <dbReference type="NCBI Taxonomy" id="1973307"/>
    <lineage>
        <taxon>Eukaryota</taxon>
        <taxon>Fungi</taxon>
        <taxon>Dikarya</taxon>
        <taxon>Basidiomycota</taxon>
        <taxon>Agaricomycotina</taxon>
        <taxon>Agaricomycetes</taxon>
        <taxon>Agaricomycetidae</taxon>
        <taxon>Agaricales</taxon>
        <taxon>Agaricineae</taxon>
        <taxon>Bolbitiaceae</taxon>
        <taxon>Cyclocybe</taxon>
    </lineage>
</organism>
<dbReference type="InterPro" id="IPR050121">
    <property type="entry name" value="Cytochrome_P450_monoxygenase"/>
</dbReference>
<dbReference type="PRINTS" id="PR00465">
    <property type="entry name" value="EP450IV"/>
</dbReference>
<evidence type="ECO:0000313" key="15">
    <source>
        <dbReference type="Proteomes" id="UP000467700"/>
    </source>
</evidence>
<dbReference type="GO" id="GO:0020037">
    <property type="term" value="F:heme binding"/>
    <property type="evidence" value="ECO:0007669"/>
    <property type="project" value="InterPro"/>
</dbReference>
<evidence type="ECO:0000256" key="11">
    <source>
        <dbReference type="ARBA" id="ARBA00023033"/>
    </source>
</evidence>
<keyword evidence="12" id="KW-0472">Membrane</keyword>
<dbReference type="SUPFAM" id="SSF48264">
    <property type="entry name" value="Cytochrome P450"/>
    <property type="match status" value="1"/>
</dbReference>
<proteinExistence type="inferred from homology"/>
<gene>
    <name evidence="14" type="ORF">AAE3_LOCUS8360</name>
</gene>
<evidence type="ECO:0000256" key="3">
    <source>
        <dbReference type="ARBA" id="ARBA00004721"/>
    </source>
</evidence>
<evidence type="ECO:0000256" key="10">
    <source>
        <dbReference type="ARBA" id="ARBA00023004"/>
    </source>
</evidence>
<comment type="similarity">
    <text evidence="4">Belongs to the cytochrome P450 family.</text>
</comment>
<dbReference type="Proteomes" id="UP000467700">
    <property type="component" value="Unassembled WGS sequence"/>
</dbReference>
<comment type="subcellular location">
    <subcellularLocation>
        <location evidence="2">Membrane</location>
    </subcellularLocation>
</comment>
<evidence type="ECO:0000256" key="12">
    <source>
        <dbReference type="ARBA" id="ARBA00023136"/>
    </source>
</evidence>
<dbReference type="InterPro" id="IPR002403">
    <property type="entry name" value="Cyt_P450_E_grp-IV"/>
</dbReference>
<dbReference type="PRINTS" id="PR00385">
    <property type="entry name" value="P450"/>
</dbReference>
<keyword evidence="9" id="KW-0560">Oxidoreductase</keyword>
<dbReference type="InterPro" id="IPR001128">
    <property type="entry name" value="Cyt_P450"/>
</dbReference>
<evidence type="ECO:0000256" key="4">
    <source>
        <dbReference type="ARBA" id="ARBA00010617"/>
    </source>
</evidence>
<dbReference type="EMBL" id="CACVBS010000052">
    <property type="protein sequence ID" value="CAA7266052.1"/>
    <property type="molecule type" value="Genomic_DNA"/>
</dbReference>
<protein>
    <recommendedName>
        <fullName evidence="16">Cytochrome P450</fullName>
    </recommendedName>
</protein>
<evidence type="ECO:0008006" key="16">
    <source>
        <dbReference type="Google" id="ProtNLM"/>
    </source>
</evidence>
<keyword evidence="10 13" id="KW-0408">Iron</keyword>
<dbReference type="CDD" id="cd11069">
    <property type="entry name" value="CYP_FUM15-like"/>
    <property type="match status" value="1"/>
</dbReference>
<dbReference type="AlphaFoldDB" id="A0A8S0X3K4"/>
<dbReference type="GO" id="GO:0005506">
    <property type="term" value="F:iron ion binding"/>
    <property type="evidence" value="ECO:0007669"/>
    <property type="project" value="InterPro"/>
</dbReference>
<keyword evidence="5 13" id="KW-0349">Heme</keyword>
<evidence type="ECO:0000256" key="5">
    <source>
        <dbReference type="ARBA" id="ARBA00022617"/>
    </source>
</evidence>
<sequence>MDHTIRITFRSILGRNPAREDAFPNVSRAIGWLDPCAVSIDMPSFSIEVLGVAVLTGVLWTLVRRSRRKTVLDNIPGPPSESWLNGSLDQLMNRKAWDFNRHIAETYGSVSRIKGTFGSNALFVYDPKALHHILIKDQHTYEEPNSVIEANKVLFGEGLFTTHGERHRHHRKMLNPVFSINHMREMVHIFYEVSHKLENTLVKMTERGPKEVDILGWNTRLAMELIGQSGLGYTFDTLEEGAIPHPFANASKQLIPMSGDSPAIMSEWVVPTMTRIGSPRFRRFLVNCMPFKLVRTLRDILDTIHSTAFEILESKKKALREGDGALAEHIGHGKDIISILMKANMEASRDERLTDAELLGQITSLTFAATDTTSGALSRILHILSTHRDYQTKVREEIRNAKKENGGEDIGYDTLVSLPLLDAICRETLRLYPPISNLFRTAVSDIVLPLSEPIKGLNGEEINEIPVPKNTSICVSILASNRNPKLWGPDSYEWKPERWLNPLPQPLIDAHIPGVYSHLMTFLGGGRSCIGFKFSQLEMKVVLALLLDKLEFSPSDKSVVWHMTGIVTPHENFESKYPILPIVISRAD</sequence>
<dbReference type="Pfam" id="PF00067">
    <property type="entry name" value="p450"/>
    <property type="match status" value="1"/>
</dbReference>